<dbReference type="InterPro" id="IPR036425">
    <property type="entry name" value="MoaB/Mog-like_dom_sf"/>
</dbReference>
<evidence type="ECO:0000313" key="3">
    <source>
        <dbReference type="Proteomes" id="UP001151295"/>
    </source>
</evidence>
<dbReference type="SUPFAM" id="SSF53218">
    <property type="entry name" value="Molybdenum cofactor biosynthesis proteins"/>
    <property type="match status" value="1"/>
</dbReference>
<dbReference type="Pfam" id="PF00994">
    <property type="entry name" value="MoCF_biosynth"/>
    <property type="match status" value="1"/>
</dbReference>
<dbReference type="PANTHER" id="PTHR47675:SF1">
    <property type="entry name" value="MOLYBDOPTERIN BINDING DOMAIN PROTEIN (AFU_ORTHOLOGUE AFUA_5G11210)"/>
    <property type="match status" value="1"/>
</dbReference>
<dbReference type="PANTHER" id="PTHR47675">
    <property type="entry name" value="MOLYBDOPTERIN BINDING DOMAIN PROTEIN (AFU_ORTHOLOGUE AFUA_5G11210)"/>
    <property type="match status" value="1"/>
</dbReference>
<proteinExistence type="predicted"/>
<name>A0ABQ8PR42_9FUNG</name>
<dbReference type="SMART" id="SM00852">
    <property type="entry name" value="MoCF_biosynth"/>
    <property type="match status" value="1"/>
</dbReference>
<reference evidence="2" key="1">
    <citation type="submission" date="2022-07" db="EMBL/GenBank/DDBJ databases">
        <title>Phylogenomic reconstructions and comparative analyses of Kickxellomycotina fungi.</title>
        <authorList>
            <person name="Reynolds N.K."/>
            <person name="Stajich J.E."/>
            <person name="Barry K."/>
            <person name="Grigoriev I.V."/>
            <person name="Crous P."/>
            <person name="Smith M.E."/>
        </authorList>
    </citation>
    <scope>NUCLEOTIDE SEQUENCE</scope>
    <source>
        <strain evidence="2">BCRC 34882</strain>
    </source>
</reference>
<dbReference type="InterPro" id="IPR056596">
    <property type="entry name" value="FLAD1_M"/>
</dbReference>
<keyword evidence="3" id="KW-1185">Reference proteome</keyword>
<comment type="caution">
    <text evidence="2">The sequence shown here is derived from an EMBL/GenBank/DDBJ whole genome shotgun (WGS) entry which is preliminary data.</text>
</comment>
<sequence length="320" mass="35540">MSGCRWIWCRQALLPTAATDAASRCRVLRRALSTAAVSLHTQPSHSLKAAFCVIGDEILNGKVLDVNSHLFAKRCFELGVEVDKIEVVPDTYDAISLSVRQLSRSHDVVFTSGGIGPTHDDITYSAVAKAFGRELQYSQETLERMRRIMKDRGIQHLPDPHGSPEQVACARMALFPAGSQLAYPCGELWVPVVRVEQNIHIFPGIPKLFERLVDAYLPKLVTNLSKTSILAFSRVLVGTWARESVIAPVLTRLQERYGRYGIRLGSYPTWTPEDQHDSNSRSKASRAMVVLSVVGKDKARVESCRLELCKLLGGFDIPPE</sequence>
<dbReference type="InterPro" id="IPR001453">
    <property type="entry name" value="MoaB/Mog_dom"/>
</dbReference>
<organism evidence="2 3">
    <name type="scientific">Coemansia umbellata</name>
    <dbReference type="NCBI Taxonomy" id="1424467"/>
    <lineage>
        <taxon>Eukaryota</taxon>
        <taxon>Fungi</taxon>
        <taxon>Fungi incertae sedis</taxon>
        <taxon>Zoopagomycota</taxon>
        <taxon>Kickxellomycotina</taxon>
        <taxon>Kickxellomycetes</taxon>
        <taxon>Kickxellales</taxon>
        <taxon>Kickxellaceae</taxon>
        <taxon>Coemansia</taxon>
    </lineage>
</organism>
<evidence type="ECO:0000259" key="1">
    <source>
        <dbReference type="SMART" id="SM00852"/>
    </source>
</evidence>
<protein>
    <recommendedName>
        <fullName evidence="1">MoaB/Mog domain-containing protein</fullName>
    </recommendedName>
</protein>
<accession>A0ABQ8PR42</accession>
<dbReference type="EMBL" id="JANBQD010000014">
    <property type="protein sequence ID" value="KAJ1994112.1"/>
    <property type="molecule type" value="Genomic_DNA"/>
</dbReference>
<feature type="domain" description="MoaB/Mog" evidence="1">
    <location>
        <begin position="50"/>
        <end position="223"/>
    </location>
</feature>
<dbReference type="Proteomes" id="UP001151295">
    <property type="component" value="Unassembled WGS sequence"/>
</dbReference>
<gene>
    <name evidence="2" type="ORF">EDC05_001782</name>
</gene>
<evidence type="ECO:0000313" key="2">
    <source>
        <dbReference type="EMBL" id="KAJ1994112.1"/>
    </source>
</evidence>
<dbReference type="Pfam" id="PF24102">
    <property type="entry name" value="FLAD1_M"/>
    <property type="match status" value="1"/>
</dbReference>
<dbReference type="Gene3D" id="3.40.980.10">
    <property type="entry name" value="MoaB/Mog-like domain"/>
    <property type="match status" value="1"/>
</dbReference>
<dbReference type="CDD" id="cd00885">
    <property type="entry name" value="cinA"/>
    <property type="match status" value="1"/>
</dbReference>